<accession>A0AAW4GKX4</accession>
<sequence>MSTINEPWDVTIALRDLSADLARHVHAATVPTHRELSEWLHYINRAAPVYWALESACEDIVEDGVTEARVQALKQALTYAQGQVEYWHRKDRW</sequence>
<dbReference type="Proteomes" id="UP000749453">
    <property type="component" value="Unassembled WGS sequence"/>
</dbReference>
<reference evidence="1" key="2">
    <citation type="submission" date="2021-01" db="EMBL/GenBank/DDBJ databases">
        <authorList>
            <person name="Yu Y."/>
        </authorList>
    </citation>
    <scope>NUCLEOTIDE SEQUENCE</scope>
    <source>
        <strain evidence="1">As-5</strain>
        <strain evidence="2">As-6</strain>
    </source>
</reference>
<organism evidence="1 4">
    <name type="scientific">Stenotrophomonas lactitubi</name>
    <dbReference type="NCBI Taxonomy" id="2045214"/>
    <lineage>
        <taxon>Bacteria</taxon>
        <taxon>Pseudomonadati</taxon>
        <taxon>Pseudomonadota</taxon>
        <taxon>Gammaproteobacteria</taxon>
        <taxon>Lysobacterales</taxon>
        <taxon>Lysobacteraceae</taxon>
        <taxon>Stenotrophomonas</taxon>
    </lineage>
</organism>
<evidence type="ECO:0000313" key="2">
    <source>
        <dbReference type="EMBL" id="MBM9938684.1"/>
    </source>
</evidence>
<proteinExistence type="predicted"/>
<dbReference type="RefSeq" id="WP_205405417.1">
    <property type="nucleotide sequence ID" value="NZ_JAFFTA010000020.1"/>
</dbReference>
<dbReference type="EMBL" id="JAFFTA010000020">
    <property type="protein sequence ID" value="MBM9914555.1"/>
    <property type="molecule type" value="Genomic_DNA"/>
</dbReference>
<comment type="caution">
    <text evidence="1">The sequence shown here is derived from an EMBL/GenBank/DDBJ whole genome shotgun (WGS) entry which is preliminary data.</text>
</comment>
<gene>
    <name evidence="1" type="ORF">JJW18_13870</name>
    <name evidence="2" type="ORF">JJW19_11065</name>
</gene>
<evidence type="ECO:0000313" key="3">
    <source>
        <dbReference type="Proteomes" id="UP000749453"/>
    </source>
</evidence>
<dbReference type="Proteomes" id="UP000784064">
    <property type="component" value="Unassembled WGS sequence"/>
</dbReference>
<evidence type="ECO:0000313" key="4">
    <source>
        <dbReference type="Proteomes" id="UP000784064"/>
    </source>
</evidence>
<dbReference type="AlphaFoldDB" id="A0AAW4GKX4"/>
<evidence type="ECO:0000313" key="1">
    <source>
        <dbReference type="EMBL" id="MBM9914555.1"/>
    </source>
</evidence>
<dbReference type="EMBL" id="JAFFTB010000018">
    <property type="protein sequence ID" value="MBM9938684.1"/>
    <property type="molecule type" value="Genomic_DNA"/>
</dbReference>
<name>A0AAW4GKX4_9GAMM</name>
<keyword evidence="3" id="KW-1185">Reference proteome</keyword>
<protein>
    <submittedName>
        <fullName evidence="1">Uncharacterized protein</fullName>
    </submittedName>
</protein>
<reference evidence="3" key="1">
    <citation type="submission" date="2021-01" db="EMBL/GenBank/DDBJ databases">
        <title>Stenotrophomonas maltophilia.</title>
        <authorList>
            <person name="Yu Y."/>
        </authorList>
    </citation>
    <scope>NUCLEOTIDE SEQUENCE [LARGE SCALE GENOMIC DNA]</scope>
    <source>
        <strain evidence="3">As-6</strain>
    </source>
</reference>